<dbReference type="SUPFAM" id="SSF57850">
    <property type="entry name" value="RING/U-box"/>
    <property type="match status" value="1"/>
</dbReference>
<dbReference type="PROSITE" id="PS50089">
    <property type="entry name" value="ZF_RING_2"/>
    <property type="match status" value="1"/>
</dbReference>
<dbReference type="Pfam" id="PF13923">
    <property type="entry name" value="zf-C3HC4_2"/>
    <property type="match status" value="1"/>
</dbReference>
<evidence type="ECO:0000256" key="4">
    <source>
        <dbReference type="PROSITE-ProRule" id="PRU00175"/>
    </source>
</evidence>
<dbReference type="Proteomes" id="UP000186176">
    <property type="component" value="Unassembled WGS sequence"/>
</dbReference>
<dbReference type="RefSeq" id="XP_028874872.1">
    <property type="nucleotide sequence ID" value="XM_029020428.1"/>
</dbReference>
<evidence type="ECO:0000259" key="5">
    <source>
        <dbReference type="PROSITE" id="PS50089"/>
    </source>
</evidence>
<dbReference type="Gene3D" id="3.30.40.10">
    <property type="entry name" value="Zinc/RING finger domain, C3HC4 (zinc finger)"/>
    <property type="match status" value="1"/>
</dbReference>
<comment type="caution">
    <text evidence="6">The sequence shown here is derived from an EMBL/GenBank/DDBJ whole genome shotgun (WGS) entry which is preliminary data.</text>
</comment>
<reference evidence="6 7" key="1">
    <citation type="submission" date="2016-10" db="EMBL/GenBank/DDBJ databases">
        <title>Reductive evolution of mitochondrial metabolism and differential evolution of invasion-related proteins in Cryptosporidium.</title>
        <authorList>
            <person name="Liu S."/>
            <person name="Roellig D.M."/>
            <person name="Guo Y."/>
            <person name="Li N."/>
            <person name="Frace M.A."/>
            <person name="Tang K."/>
            <person name="Zhang L."/>
            <person name="Feng Y."/>
            <person name="Xiao L."/>
        </authorList>
    </citation>
    <scope>NUCLEOTIDE SEQUENCE [LARGE SCALE GENOMIC DNA]</scope>
    <source>
        <strain evidence="6">39726</strain>
    </source>
</reference>
<evidence type="ECO:0000313" key="6">
    <source>
        <dbReference type="EMBL" id="OII73617.1"/>
    </source>
</evidence>
<dbReference type="InterPro" id="IPR044592">
    <property type="entry name" value="RING1A/B"/>
</dbReference>
<dbReference type="VEuPathDB" id="CryptoDB:cubi_03415"/>
<accession>A0A1J4MH98</accession>
<dbReference type="InterPro" id="IPR001841">
    <property type="entry name" value="Znf_RING"/>
</dbReference>
<sequence>MDLNPSLANEDFYEKYPTYSSLVSSIEIPKGLKAFEVVCPKRKFTREGEATKNNYELSESILSTVTTLGENDLYSDFNCLICFSILQRTMVVKDCLHRFCGECIEKCVRIGLRECPQCRLHIASRRSLRNDSIMDTLTFRLFPEANEFEKKHQEILISNNIKQFKNILDYQKEPVDSKSEDQEPITDSDSKDFEIIGVLLKPIEGNAEQFRLKSNILTFNLRLPIHVKVNYLKLFLLGKLRKERPNSKLEVQFQSVENYKNPEEILNLFEKDTSIGELAKKDQGKQEYKDIISILFKIIRTD</sequence>
<gene>
    <name evidence="6" type="ORF">cubi_03415</name>
</gene>
<proteinExistence type="predicted"/>
<dbReference type="InterPro" id="IPR013083">
    <property type="entry name" value="Znf_RING/FYVE/PHD"/>
</dbReference>
<evidence type="ECO:0000256" key="3">
    <source>
        <dbReference type="ARBA" id="ARBA00022833"/>
    </source>
</evidence>
<protein>
    <submittedName>
        <fullName evidence="6">RING finger containing protein</fullName>
    </submittedName>
</protein>
<keyword evidence="3" id="KW-0862">Zinc</keyword>
<evidence type="ECO:0000313" key="7">
    <source>
        <dbReference type="Proteomes" id="UP000186176"/>
    </source>
</evidence>
<dbReference type="AlphaFoldDB" id="A0A1J4MH98"/>
<dbReference type="GO" id="GO:0008270">
    <property type="term" value="F:zinc ion binding"/>
    <property type="evidence" value="ECO:0007669"/>
    <property type="project" value="UniProtKB-KW"/>
</dbReference>
<dbReference type="PANTHER" id="PTHR46537:SF1">
    <property type="entry name" value="E3 UBIQUITIN-PROTEIN LIGASE RING1B-RELATED"/>
    <property type="match status" value="1"/>
</dbReference>
<organism evidence="6 7">
    <name type="scientific">Cryptosporidium ubiquitum</name>
    <dbReference type="NCBI Taxonomy" id="857276"/>
    <lineage>
        <taxon>Eukaryota</taxon>
        <taxon>Sar</taxon>
        <taxon>Alveolata</taxon>
        <taxon>Apicomplexa</taxon>
        <taxon>Conoidasida</taxon>
        <taxon>Coccidia</taxon>
        <taxon>Eucoccidiorida</taxon>
        <taxon>Eimeriorina</taxon>
        <taxon>Cryptosporidiidae</taxon>
        <taxon>Cryptosporidium</taxon>
    </lineage>
</organism>
<keyword evidence="1" id="KW-0479">Metal-binding</keyword>
<dbReference type="CDD" id="cd16531">
    <property type="entry name" value="RING-HC_RING1-like"/>
    <property type="match status" value="1"/>
</dbReference>
<dbReference type="PANTHER" id="PTHR46537">
    <property type="entry name" value="OS11G0578200 PROTEIN"/>
    <property type="match status" value="1"/>
</dbReference>
<dbReference type="InterPro" id="IPR017907">
    <property type="entry name" value="Znf_RING_CS"/>
</dbReference>
<dbReference type="OrthoDB" id="337575at2759"/>
<keyword evidence="7" id="KW-1185">Reference proteome</keyword>
<keyword evidence="2 4" id="KW-0863">Zinc-finger</keyword>
<name>A0A1J4MH98_9CRYT</name>
<feature type="domain" description="RING-type" evidence="5">
    <location>
        <begin position="79"/>
        <end position="119"/>
    </location>
</feature>
<dbReference type="SMART" id="SM00184">
    <property type="entry name" value="RING"/>
    <property type="match status" value="1"/>
</dbReference>
<dbReference type="GeneID" id="39980207"/>
<evidence type="ECO:0000256" key="1">
    <source>
        <dbReference type="ARBA" id="ARBA00022723"/>
    </source>
</evidence>
<evidence type="ECO:0000256" key="2">
    <source>
        <dbReference type="ARBA" id="ARBA00022771"/>
    </source>
</evidence>
<dbReference type="PROSITE" id="PS00518">
    <property type="entry name" value="ZF_RING_1"/>
    <property type="match status" value="1"/>
</dbReference>
<dbReference type="EMBL" id="LRBP01000014">
    <property type="protein sequence ID" value="OII73617.1"/>
    <property type="molecule type" value="Genomic_DNA"/>
</dbReference>